<feature type="compositionally biased region" description="Basic residues" evidence="1">
    <location>
        <begin position="29"/>
        <end position="40"/>
    </location>
</feature>
<name>A0AAD7MZ84_9AGAR</name>
<feature type="compositionally biased region" description="Low complexity" evidence="1">
    <location>
        <begin position="132"/>
        <end position="142"/>
    </location>
</feature>
<reference evidence="3" key="1">
    <citation type="submission" date="2023-03" db="EMBL/GenBank/DDBJ databases">
        <title>Massive genome expansion in bonnet fungi (Mycena s.s.) driven by repeated elements and novel gene families across ecological guilds.</title>
        <authorList>
            <consortium name="Lawrence Berkeley National Laboratory"/>
            <person name="Harder C.B."/>
            <person name="Miyauchi S."/>
            <person name="Viragh M."/>
            <person name="Kuo A."/>
            <person name="Thoen E."/>
            <person name="Andreopoulos B."/>
            <person name="Lu D."/>
            <person name="Skrede I."/>
            <person name="Drula E."/>
            <person name="Henrissat B."/>
            <person name="Morin E."/>
            <person name="Kohler A."/>
            <person name="Barry K."/>
            <person name="LaButti K."/>
            <person name="Morin E."/>
            <person name="Salamov A."/>
            <person name="Lipzen A."/>
            <person name="Mereny Z."/>
            <person name="Hegedus B."/>
            <person name="Baldrian P."/>
            <person name="Stursova M."/>
            <person name="Weitz H."/>
            <person name="Taylor A."/>
            <person name="Grigoriev I.V."/>
            <person name="Nagy L.G."/>
            <person name="Martin F."/>
            <person name="Kauserud H."/>
        </authorList>
    </citation>
    <scope>NUCLEOTIDE SEQUENCE</scope>
    <source>
        <strain evidence="3">CBHHK188m</strain>
    </source>
</reference>
<feature type="compositionally biased region" description="Basic residues" evidence="1">
    <location>
        <begin position="143"/>
        <end position="152"/>
    </location>
</feature>
<protein>
    <submittedName>
        <fullName evidence="3">Uncharacterized protein</fullName>
    </submittedName>
</protein>
<dbReference type="Proteomes" id="UP001215280">
    <property type="component" value="Unassembled WGS sequence"/>
</dbReference>
<keyword evidence="2" id="KW-0812">Transmembrane</keyword>
<accession>A0AAD7MZ84</accession>
<feature type="transmembrane region" description="Helical" evidence="2">
    <location>
        <begin position="436"/>
        <end position="458"/>
    </location>
</feature>
<dbReference type="AlphaFoldDB" id="A0AAD7MZ84"/>
<evidence type="ECO:0000313" key="4">
    <source>
        <dbReference type="Proteomes" id="UP001215280"/>
    </source>
</evidence>
<keyword evidence="4" id="KW-1185">Reference proteome</keyword>
<feature type="transmembrane region" description="Helical" evidence="2">
    <location>
        <begin position="497"/>
        <end position="518"/>
    </location>
</feature>
<feature type="region of interest" description="Disordered" evidence="1">
    <location>
        <begin position="69"/>
        <end position="152"/>
    </location>
</feature>
<organism evidence="3 4">
    <name type="scientific">Mycena maculata</name>
    <dbReference type="NCBI Taxonomy" id="230809"/>
    <lineage>
        <taxon>Eukaryota</taxon>
        <taxon>Fungi</taxon>
        <taxon>Dikarya</taxon>
        <taxon>Basidiomycota</taxon>
        <taxon>Agaricomycotina</taxon>
        <taxon>Agaricomycetes</taxon>
        <taxon>Agaricomycetidae</taxon>
        <taxon>Agaricales</taxon>
        <taxon>Marasmiineae</taxon>
        <taxon>Mycenaceae</taxon>
        <taxon>Mycena</taxon>
    </lineage>
</organism>
<comment type="caution">
    <text evidence="3">The sequence shown here is derived from an EMBL/GenBank/DDBJ whole genome shotgun (WGS) entry which is preliminary data.</text>
</comment>
<evidence type="ECO:0000313" key="3">
    <source>
        <dbReference type="EMBL" id="KAJ7738669.1"/>
    </source>
</evidence>
<evidence type="ECO:0000256" key="1">
    <source>
        <dbReference type="SAM" id="MobiDB-lite"/>
    </source>
</evidence>
<dbReference type="EMBL" id="JARJLG010000136">
    <property type="protein sequence ID" value="KAJ7738669.1"/>
    <property type="molecule type" value="Genomic_DNA"/>
</dbReference>
<gene>
    <name evidence="3" type="ORF">DFH07DRAFT_778954</name>
</gene>
<sequence length="575" mass="65005">MYNRVRAALVHLGHMAKDAVEPYPPLSHRDRRRKETHLHRAKGDSRLFDGTAWYLQSGVRISHAAVGSTLPPKNRVQDSEEDEPQLLTGTQTLKRIGGTKSPRAPKRLRDIAPDDVVESSSLSSEAEESDMEMSPSKQQGTRQRAKQRRKKKAKKADGWIWLESLTKGQTLGAGKLAEYKKESDRVQWFRAEAEMYRWLEQYERKHVELMRVIERYRRDSAVWAGLADREEEQNSGCNGATAFARMQAAMYKRLEHNAKVIFKSAESGAHHDWVSATTFNELVSKIDGWWDEVFKWMDDMGVQGFLKRRALYRRTRLELTGYLGGFGLLPTEIPIFQVQWVRRYALAVQFGWGKEEEARKSPPLVIAHHAPYLPLNILCCGPQWPQLPLLSFGLANLGAGYRRGGRDGEHRKCAFTGIEEDPHAPGAVVARISKKIGLSVLAVSLGGVFALTLSLMGLDYLHLRVLVTSSNDPVEKANAKKASALSHSLTLRDKGRYWLLIVLFLGNVITNESLPIFLKTAIGRGMAGRTGRRGCRVFLQFHRTGVEPLREEEMVIFEWHAGAGEEERRVDCDAD</sequence>
<evidence type="ECO:0000256" key="2">
    <source>
        <dbReference type="SAM" id="Phobius"/>
    </source>
</evidence>
<proteinExistence type="predicted"/>
<keyword evidence="2" id="KW-0472">Membrane</keyword>
<feature type="region of interest" description="Disordered" evidence="1">
    <location>
        <begin position="21"/>
        <end position="43"/>
    </location>
</feature>
<keyword evidence="2" id="KW-1133">Transmembrane helix</keyword>